<keyword evidence="3" id="KW-1185">Reference proteome</keyword>
<comment type="caution">
    <text evidence="2">The sequence shown here is derived from an EMBL/GenBank/DDBJ whole genome shotgun (WGS) entry which is preliminary data.</text>
</comment>
<proteinExistence type="predicted"/>
<dbReference type="RefSeq" id="WP_274997198.1">
    <property type="nucleotide sequence ID" value="NZ_JAJQQP010000015.1"/>
</dbReference>
<evidence type="ECO:0000259" key="1">
    <source>
        <dbReference type="Pfam" id="PF12684"/>
    </source>
</evidence>
<gene>
    <name evidence="2" type="ORF">J2S48_004755</name>
</gene>
<name>A0ABU2CV85_9MICO</name>
<evidence type="ECO:0000313" key="3">
    <source>
        <dbReference type="Proteomes" id="UP001183585"/>
    </source>
</evidence>
<reference evidence="2 3" key="1">
    <citation type="submission" date="2023-07" db="EMBL/GenBank/DDBJ databases">
        <title>Sequencing the genomes of 1000 actinobacteria strains.</title>
        <authorList>
            <person name="Klenk H.-P."/>
        </authorList>
    </citation>
    <scope>NUCLEOTIDE SEQUENCE [LARGE SCALE GENOMIC DNA]</scope>
    <source>
        <strain evidence="2 3">DSM 45554</strain>
    </source>
</reference>
<organism evidence="2 3">
    <name type="scientific">Promicromonospora iranensis</name>
    <dbReference type="NCBI Taxonomy" id="1105144"/>
    <lineage>
        <taxon>Bacteria</taxon>
        <taxon>Bacillati</taxon>
        <taxon>Actinomycetota</taxon>
        <taxon>Actinomycetes</taxon>
        <taxon>Micrococcales</taxon>
        <taxon>Promicromonosporaceae</taxon>
        <taxon>Promicromonospora</taxon>
    </lineage>
</organism>
<protein>
    <recommendedName>
        <fullName evidence="1">Putative exodeoxyribonuclease 8 PDDEXK-like domain-containing protein</fullName>
    </recommendedName>
</protein>
<feature type="domain" description="Putative exodeoxyribonuclease 8 PDDEXK-like" evidence="1">
    <location>
        <begin position="27"/>
        <end position="262"/>
    </location>
</feature>
<dbReference type="EMBL" id="JAVDYE010000001">
    <property type="protein sequence ID" value="MDR7385240.1"/>
    <property type="molecule type" value="Genomic_DNA"/>
</dbReference>
<dbReference type="Proteomes" id="UP001183585">
    <property type="component" value="Unassembled WGS sequence"/>
</dbReference>
<dbReference type="Pfam" id="PF12684">
    <property type="entry name" value="DUF3799"/>
    <property type="match status" value="1"/>
</dbReference>
<dbReference type="Gene3D" id="3.90.320.10">
    <property type="match status" value="1"/>
</dbReference>
<accession>A0ABU2CV85</accession>
<sequence>MSTETITAPRLALDVPENEYHSGPELSHSGAKTLLRSPAKYDYDRTHPVHKDVFDVGTAAHALVLGTPLEIVIVDANDWRTADAKKAKAAAHAAGQTPLLRDTWAEIQEMREALLKHRTARSLLEREGHSEASVYWTDLDTDVPCRCRFDRLTTNGGRALGIDYKSTTDASPRGFAKSVASFEYVQQDPWYLDGLIALGYEDPSFLFIAQEKSAPYLPAVYELRPGDREIGRQKNALARQMWRDCTEADVWPAYSEDVQFLDLPRWYGFQHEMETA</sequence>
<dbReference type="InterPro" id="IPR011604">
    <property type="entry name" value="PDDEXK-like_dom_sf"/>
</dbReference>
<dbReference type="InterPro" id="IPR024432">
    <property type="entry name" value="Put_RecE_PDDEXK-like_dom"/>
</dbReference>
<evidence type="ECO:0000313" key="2">
    <source>
        <dbReference type="EMBL" id="MDR7385240.1"/>
    </source>
</evidence>